<proteinExistence type="inferred from homology"/>
<evidence type="ECO:0000259" key="3">
    <source>
        <dbReference type="Pfam" id="PF02834"/>
    </source>
</evidence>
<evidence type="ECO:0000313" key="4">
    <source>
        <dbReference type="EMBL" id="RAV22549.1"/>
    </source>
</evidence>
<name>A0A329MRE9_9BACL</name>
<dbReference type="PANTHER" id="PTHR35561:SF1">
    <property type="entry name" value="RNA 2',3'-CYCLIC PHOSPHODIESTERASE"/>
    <property type="match status" value="1"/>
</dbReference>
<comment type="similarity">
    <text evidence="2">Belongs to the 2H phosphoesterase superfamily. ThpR family.</text>
</comment>
<keyword evidence="5" id="KW-1185">Reference proteome</keyword>
<dbReference type="HAMAP" id="MF_01940">
    <property type="entry name" value="RNA_CPDase"/>
    <property type="match status" value="1"/>
</dbReference>
<feature type="active site" description="Proton acceptor" evidence="2">
    <location>
        <position position="130"/>
    </location>
</feature>
<feature type="short sequence motif" description="HXTX 1" evidence="2">
    <location>
        <begin position="43"/>
        <end position="46"/>
    </location>
</feature>
<dbReference type="InterPro" id="IPR009097">
    <property type="entry name" value="Cyclic_Pdiesterase"/>
</dbReference>
<dbReference type="GO" id="GO:0008664">
    <property type="term" value="F:RNA 2',3'-cyclic 3'-phosphodiesterase activity"/>
    <property type="evidence" value="ECO:0007669"/>
    <property type="project" value="UniProtKB-EC"/>
</dbReference>
<dbReference type="RefSeq" id="WP_113029955.1">
    <property type="nucleotide sequence ID" value="NZ_QMFB01000002.1"/>
</dbReference>
<dbReference type="SUPFAM" id="SSF55144">
    <property type="entry name" value="LigT-like"/>
    <property type="match status" value="1"/>
</dbReference>
<comment type="caution">
    <text evidence="4">The sequence shown here is derived from an EMBL/GenBank/DDBJ whole genome shotgun (WGS) entry which is preliminary data.</text>
</comment>
<dbReference type="EC" id="3.1.4.58" evidence="2"/>
<comment type="caution">
    <text evidence="2">Lacks conserved residue(s) required for the propagation of feature annotation.</text>
</comment>
<comment type="function">
    <text evidence="2">Hydrolyzes RNA 2',3'-cyclic phosphodiester to an RNA 2'-phosphomonoester.</text>
</comment>
<gene>
    <name evidence="4" type="primary">thpR</name>
    <name evidence="4" type="ORF">DQG23_06335</name>
</gene>
<dbReference type="EMBL" id="QMFB01000002">
    <property type="protein sequence ID" value="RAV22549.1"/>
    <property type="molecule type" value="Genomic_DNA"/>
</dbReference>
<dbReference type="GO" id="GO:0004113">
    <property type="term" value="F:2',3'-cyclic-nucleotide 3'-phosphodiesterase activity"/>
    <property type="evidence" value="ECO:0007669"/>
    <property type="project" value="InterPro"/>
</dbReference>
<dbReference type="AlphaFoldDB" id="A0A329MRE9"/>
<dbReference type="Proteomes" id="UP000250369">
    <property type="component" value="Unassembled WGS sequence"/>
</dbReference>
<protein>
    <recommendedName>
        <fullName evidence="2">RNA 2',3'-cyclic phosphodiesterase</fullName>
        <shortName evidence="2">RNA 2',3'-CPDase</shortName>
        <ecNumber evidence="2">3.1.4.58</ecNumber>
    </recommendedName>
</protein>
<dbReference type="OrthoDB" id="9789350at2"/>
<evidence type="ECO:0000256" key="1">
    <source>
        <dbReference type="ARBA" id="ARBA00022801"/>
    </source>
</evidence>
<dbReference type="NCBIfam" id="TIGR02258">
    <property type="entry name" value="2_5_ligase"/>
    <property type="match status" value="1"/>
</dbReference>
<evidence type="ECO:0000256" key="2">
    <source>
        <dbReference type="HAMAP-Rule" id="MF_01940"/>
    </source>
</evidence>
<organism evidence="4 5">
    <name type="scientific">Paenibacillus contaminans</name>
    <dbReference type="NCBI Taxonomy" id="450362"/>
    <lineage>
        <taxon>Bacteria</taxon>
        <taxon>Bacillati</taxon>
        <taxon>Bacillota</taxon>
        <taxon>Bacilli</taxon>
        <taxon>Bacillales</taxon>
        <taxon>Paenibacillaceae</taxon>
        <taxon>Paenibacillus</taxon>
    </lineage>
</organism>
<dbReference type="PANTHER" id="PTHR35561">
    <property type="entry name" value="RNA 2',3'-CYCLIC PHOSPHODIESTERASE"/>
    <property type="match status" value="1"/>
</dbReference>
<reference evidence="4 5" key="1">
    <citation type="journal article" date="2009" name="Int. J. Syst. Evol. Microbiol.">
        <title>Paenibacillus contaminans sp. nov., isolated from a contaminated laboratory plate.</title>
        <authorList>
            <person name="Chou J.H."/>
            <person name="Lee J.H."/>
            <person name="Lin M.C."/>
            <person name="Chang P.S."/>
            <person name="Arun A.B."/>
            <person name="Young C.C."/>
            <person name="Chen W.M."/>
        </authorList>
    </citation>
    <scope>NUCLEOTIDE SEQUENCE [LARGE SCALE GENOMIC DNA]</scope>
    <source>
        <strain evidence="4 5">CKOBP-6</strain>
    </source>
</reference>
<accession>A0A329MRE9</accession>
<dbReference type="Pfam" id="PF02834">
    <property type="entry name" value="LigT_PEase"/>
    <property type="match status" value="1"/>
</dbReference>
<comment type="catalytic activity">
    <reaction evidence="2">
        <text>a 3'-end 2',3'-cyclophospho-ribonucleotide-RNA + H2O = a 3'-end 2'-phospho-ribonucleotide-RNA + H(+)</text>
        <dbReference type="Rhea" id="RHEA:11828"/>
        <dbReference type="Rhea" id="RHEA-COMP:10464"/>
        <dbReference type="Rhea" id="RHEA-COMP:17353"/>
        <dbReference type="ChEBI" id="CHEBI:15377"/>
        <dbReference type="ChEBI" id="CHEBI:15378"/>
        <dbReference type="ChEBI" id="CHEBI:83064"/>
        <dbReference type="ChEBI" id="CHEBI:173113"/>
        <dbReference type="EC" id="3.1.4.58"/>
    </reaction>
</comment>
<dbReference type="InterPro" id="IPR014051">
    <property type="entry name" value="Phosphoesterase_HXTX"/>
</dbReference>
<feature type="active site" description="Proton donor" evidence="2">
    <location>
        <position position="43"/>
    </location>
</feature>
<keyword evidence="1 2" id="KW-0378">Hydrolase</keyword>
<evidence type="ECO:0000313" key="5">
    <source>
        <dbReference type="Proteomes" id="UP000250369"/>
    </source>
</evidence>
<dbReference type="Gene3D" id="3.90.1140.10">
    <property type="entry name" value="Cyclic phosphodiesterase"/>
    <property type="match status" value="1"/>
</dbReference>
<dbReference type="InterPro" id="IPR004175">
    <property type="entry name" value="RNA_CPDase"/>
</dbReference>
<feature type="domain" description="Phosphoesterase HXTX" evidence="3">
    <location>
        <begin position="13"/>
        <end position="94"/>
    </location>
</feature>
<sequence length="208" mass="22811">MSDVRLFVALPMPAAIKSALSEKCSLLRERLPFQKWVHPEDFHITLKFLGDTSQEQAAKLSEPLRDAARTVGRFPLAVESLGIFGPNAAPRILWGGVRGDLAALHRLQQAVESAMAKAGYAAEEQPYRPHISLARRYKGTEPLAREALASHAEAAGLPLPAAQSDERPSTETTKSPLSWQAEACVLYVSHLGQSPMYEIVERYPLKGT</sequence>